<dbReference type="RefSeq" id="WP_154534713.1">
    <property type="nucleotide sequence ID" value="NZ_VUNG01000029.1"/>
</dbReference>
<accession>A0A7K0KI66</accession>
<comment type="caution">
    <text evidence="1">The sequence shown here is derived from an EMBL/GenBank/DDBJ whole genome shotgun (WGS) entry which is preliminary data.</text>
</comment>
<keyword evidence="2" id="KW-1185">Reference proteome</keyword>
<evidence type="ECO:0000313" key="2">
    <source>
        <dbReference type="Proteomes" id="UP000438914"/>
    </source>
</evidence>
<evidence type="ECO:0000313" key="1">
    <source>
        <dbReference type="EMBL" id="MST85125.1"/>
    </source>
</evidence>
<dbReference type="Proteomes" id="UP000438914">
    <property type="component" value="Unassembled WGS sequence"/>
</dbReference>
<dbReference type="AlphaFoldDB" id="A0A7K0KI66"/>
<gene>
    <name evidence="1" type="ORF">FYJ73_10705</name>
</gene>
<dbReference type="Pfam" id="PF13151">
    <property type="entry name" value="DUF3990"/>
    <property type="match status" value="1"/>
</dbReference>
<dbReference type="EMBL" id="VUNG01000029">
    <property type="protein sequence ID" value="MST85125.1"/>
    <property type="molecule type" value="Genomic_DNA"/>
</dbReference>
<protein>
    <submittedName>
        <fullName evidence="1">DUF3990 domain-containing protein</fullName>
    </submittedName>
</protein>
<name>A0A7K0KI66_9BACT</name>
<sequence length="166" mass="19214">MRLYHGSYVVVQEPLVYVGRRSLDFGPGFYVTKLKDQAEKWARRVRTIRNANSAYVSAYEFDIETWLKTKANAPRHLVLNAYDEQWLDFIVASRKGQQPWKGFDVIEGGVANDQVIDTVEDYFAGRITIEQALGLLRFAKPTHQMCINSQNIVEQYLKFTDAFKIE</sequence>
<reference evidence="1 2" key="1">
    <citation type="submission" date="2019-08" db="EMBL/GenBank/DDBJ databases">
        <title>In-depth cultivation of the pig gut microbiome towards novel bacterial diversity and tailored functional studies.</title>
        <authorList>
            <person name="Wylensek D."/>
            <person name="Hitch T.C.A."/>
            <person name="Clavel T."/>
        </authorList>
    </citation>
    <scope>NUCLEOTIDE SEQUENCE [LARGE SCALE GENOMIC DNA]</scope>
    <source>
        <strain evidence="1 2">LKV-178-WT-2A</strain>
    </source>
</reference>
<organism evidence="1 2">
    <name type="scientific">Hallella mizrahii</name>
    <dbReference type="NCBI Taxonomy" id="2606637"/>
    <lineage>
        <taxon>Bacteria</taxon>
        <taxon>Pseudomonadati</taxon>
        <taxon>Bacteroidota</taxon>
        <taxon>Bacteroidia</taxon>
        <taxon>Bacteroidales</taxon>
        <taxon>Prevotellaceae</taxon>
        <taxon>Hallella</taxon>
    </lineage>
</organism>
<dbReference type="InterPro" id="IPR025051">
    <property type="entry name" value="DUF3990"/>
</dbReference>
<proteinExistence type="predicted"/>